<keyword evidence="1" id="KW-0051">Antiviral defense</keyword>
<proteinExistence type="predicted"/>
<dbReference type="NCBIfam" id="TIGR01877">
    <property type="entry name" value="cas_cas6"/>
    <property type="match status" value="1"/>
</dbReference>
<dbReference type="AlphaFoldDB" id="W4VD11"/>
<comment type="caution">
    <text evidence="3">The sequence shown here is derived from an EMBL/GenBank/DDBJ whole genome shotgun (WGS) entry which is preliminary data.</text>
</comment>
<dbReference type="GO" id="GO:0051607">
    <property type="term" value="P:defense response to virus"/>
    <property type="evidence" value="ECO:0007669"/>
    <property type="project" value="UniProtKB-KW"/>
</dbReference>
<dbReference type="Gene3D" id="3.30.70.1890">
    <property type="match status" value="1"/>
</dbReference>
<evidence type="ECO:0000259" key="2">
    <source>
        <dbReference type="Pfam" id="PF01881"/>
    </source>
</evidence>
<dbReference type="Gene3D" id="3.30.70.1900">
    <property type="match status" value="1"/>
</dbReference>
<dbReference type="STRING" id="1294263.JCM21531_4272"/>
<organism evidence="3 4">
    <name type="scientific">Acetivibrio straminisolvens JCM 21531</name>
    <dbReference type="NCBI Taxonomy" id="1294263"/>
    <lineage>
        <taxon>Bacteria</taxon>
        <taxon>Bacillati</taxon>
        <taxon>Bacillota</taxon>
        <taxon>Clostridia</taxon>
        <taxon>Eubacteriales</taxon>
        <taxon>Oscillospiraceae</taxon>
        <taxon>Acetivibrio</taxon>
    </lineage>
</organism>
<sequence>MRLKCDFTAEKLPISHNMMFVSLIKEALKKSDSEYFNKLYTFNGKSNKKSKNFCFSVKMKGFEVDGDIVNIKDGISLLISSPDAEFILYLYNGLLKIHEFNYKDFSINRTRISMMKEKSIDSREVIFKTLSPICVKNNRNYFLKIDDENYEDELNYIAGKVLENYRGTGLEERLVFQNVKMKNVIVRQDIREFEENSGRNYLYVNSYEGIFKLCGSTRDLQDLYSLGLGFKRNQGFGMLEIVY</sequence>
<evidence type="ECO:0000313" key="3">
    <source>
        <dbReference type="EMBL" id="GAE90644.1"/>
    </source>
</evidence>
<feature type="domain" description="CRISPR associated protein Cas6 C-terminal" evidence="2">
    <location>
        <begin position="116"/>
        <end position="241"/>
    </location>
</feature>
<dbReference type="GO" id="GO:0016788">
    <property type="term" value="F:hydrolase activity, acting on ester bonds"/>
    <property type="evidence" value="ECO:0007669"/>
    <property type="project" value="InterPro"/>
</dbReference>
<accession>W4VD11</accession>
<evidence type="ECO:0000313" key="4">
    <source>
        <dbReference type="Proteomes" id="UP000019109"/>
    </source>
</evidence>
<protein>
    <submittedName>
        <fullName evidence="3">CRISPR repeat RNA endoribonuclease Cas6</fullName>
    </submittedName>
</protein>
<dbReference type="EMBL" id="BAVR01000081">
    <property type="protein sequence ID" value="GAE90644.1"/>
    <property type="molecule type" value="Genomic_DNA"/>
</dbReference>
<dbReference type="Proteomes" id="UP000019109">
    <property type="component" value="Unassembled WGS sequence"/>
</dbReference>
<dbReference type="InterPro" id="IPR010156">
    <property type="entry name" value="CRISPR-assoc_prot_Cas6"/>
</dbReference>
<gene>
    <name evidence="3" type="ORF">JCM21531_4272</name>
</gene>
<dbReference type="InterPro" id="IPR045747">
    <property type="entry name" value="CRISPR-assoc_prot_Cas6_N_sf"/>
</dbReference>
<keyword evidence="4" id="KW-1185">Reference proteome</keyword>
<reference evidence="3" key="1">
    <citation type="journal article" date="2014" name="Genome Announc.">
        <title>Draft Genome Sequence of Clostridium straminisolvens Strain JCM 21531T, Isolated from a Cellulose-Degrading Bacterial Community.</title>
        <authorList>
            <person name="Yuki M."/>
            <person name="Oshima K."/>
            <person name="Suda W."/>
            <person name="Sakamoto M."/>
            <person name="Kitamura K."/>
            <person name="Iida T."/>
            <person name="Hattori M."/>
            <person name="Ohkuma M."/>
        </authorList>
    </citation>
    <scope>NUCLEOTIDE SEQUENCE [LARGE SCALE GENOMIC DNA]</scope>
    <source>
        <strain evidence="3">JCM 21531</strain>
    </source>
</reference>
<dbReference type="PANTHER" id="PTHR36984">
    <property type="entry name" value="CRISPR-ASSOCIATED ENDORIBONUCLEASE CAS6 1"/>
    <property type="match status" value="1"/>
</dbReference>
<name>W4VD11_9FIRM</name>
<evidence type="ECO:0000256" key="1">
    <source>
        <dbReference type="ARBA" id="ARBA00023118"/>
    </source>
</evidence>
<dbReference type="OrthoDB" id="45555at2"/>
<dbReference type="CDD" id="cd21140">
    <property type="entry name" value="Cas6_I-like"/>
    <property type="match status" value="1"/>
</dbReference>
<dbReference type="InterPro" id="IPR049435">
    <property type="entry name" value="Cas_Cas6_C"/>
</dbReference>
<dbReference type="PANTHER" id="PTHR36984:SF3">
    <property type="entry name" value="CRISPR-ASSOCIATED ENDORIBONUCLEASE CAS6"/>
    <property type="match status" value="1"/>
</dbReference>
<dbReference type="RefSeq" id="WP_038291197.1">
    <property type="nucleotide sequence ID" value="NZ_BAVR01000081.1"/>
</dbReference>
<dbReference type="Pfam" id="PF01881">
    <property type="entry name" value="Cas_Cas6_C"/>
    <property type="match status" value="1"/>
</dbReference>